<evidence type="ECO:0000256" key="8">
    <source>
        <dbReference type="SAM" id="MobiDB-lite"/>
    </source>
</evidence>
<keyword evidence="10" id="KW-0269">Exonuclease</keyword>
<keyword evidence="7" id="KW-0234">DNA repair</keyword>
<evidence type="ECO:0000256" key="7">
    <source>
        <dbReference type="ARBA" id="ARBA00023204"/>
    </source>
</evidence>
<comment type="caution">
    <text evidence="10">The sequence shown here is derived from an EMBL/GenBank/DDBJ whole genome shotgun (WGS) entry which is preliminary data.</text>
</comment>
<dbReference type="GO" id="GO:0005524">
    <property type="term" value="F:ATP binding"/>
    <property type="evidence" value="ECO:0007669"/>
    <property type="project" value="UniProtKB-KW"/>
</dbReference>
<accession>A0A4R1S4K0</accession>
<dbReference type="GO" id="GO:0006281">
    <property type="term" value="P:DNA repair"/>
    <property type="evidence" value="ECO:0007669"/>
    <property type="project" value="UniProtKB-KW"/>
</dbReference>
<dbReference type="Proteomes" id="UP000295008">
    <property type="component" value="Unassembled WGS sequence"/>
</dbReference>
<dbReference type="RefSeq" id="WP_132013189.1">
    <property type="nucleotide sequence ID" value="NZ_SLUN01000004.1"/>
</dbReference>
<evidence type="ECO:0000259" key="9">
    <source>
        <dbReference type="Pfam" id="PF12705"/>
    </source>
</evidence>
<dbReference type="AlphaFoldDB" id="A0A4R1S4K0"/>
<protein>
    <submittedName>
        <fullName evidence="10">RecB family exonuclease</fullName>
    </submittedName>
</protein>
<evidence type="ECO:0000313" key="11">
    <source>
        <dbReference type="Proteomes" id="UP000295008"/>
    </source>
</evidence>
<dbReference type="GO" id="GO:0004386">
    <property type="term" value="F:helicase activity"/>
    <property type="evidence" value="ECO:0007669"/>
    <property type="project" value="UniProtKB-KW"/>
</dbReference>
<dbReference type="Pfam" id="PF12705">
    <property type="entry name" value="PDDEXK_1"/>
    <property type="match status" value="1"/>
</dbReference>
<dbReference type="InterPro" id="IPR038726">
    <property type="entry name" value="PDDEXK_AddAB-type"/>
</dbReference>
<keyword evidence="11" id="KW-1185">Reference proteome</keyword>
<evidence type="ECO:0000256" key="1">
    <source>
        <dbReference type="ARBA" id="ARBA00022741"/>
    </source>
</evidence>
<proteinExistence type="predicted"/>
<dbReference type="EMBL" id="SLUN01000004">
    <property type="protein sequence ID" value="TCL74196.1"/>
    <property type="molecule type" value="Genomic_DNA"/>
</dbReference>
<sequence length="272" mass="31387">MTSESALMNGLLPVMKSESEEPTRPHISVSQLNMYLRCPAQYMFKYIYGIKTPARSFLIKGKAIHKGIEHNFRQKKETHQDIKLAEVLDITTDEFDHLRIETKWTPDEKPDQIRAETIELATMYHTKIAPFIQPDLIEERITISFDELDWDLTGVIDLGDKQGFIHDTKTAKKSPTPGEADKSLQLTAYYLLYRAFTGKEPAGCKLDYLVQTKNPKVVSLESKRTEREIARFRNIARTVITAIDNGNFYPNPNNMMCSEENCDYWGICHRDF</sequence>
<keyword evidence="10" id="KW-0540">Nuclease</keyword>
<evidence type="ECO:0000256" key="4">
    <source>
        <dbReference type="ARBA" id="ARBA00022806"/>
    </source>
</evidence>
<evidence type="ECO:0000256" key="3">
    <source>
        <dbReference type="ARBA" id="ARBA00022801"/>
    </source>
</evidence>
<evidence type="ECO:0000256" key="2">
    <source>
        <dbReference type="ARBA" id="ARBA00022763"/>
    </source>
</evidence>
<evidence type="ECO:0000256" key="6">
    <source>
        <dbReference type="ARBA" id="ARBA00023125"/>
    </source>
</evidence>
<keyword evidence="5" id="KW-0067">ATP-binding</keyword>
<evidence type="ECO:0000313" key="10">
    <source>
        <dbReference type="EMBL" id="TCL74196.1"/>
    </source>
</evidence>
<keyword evidence="1" id="KW-0547">Nucleotide-binding</keyword>
<dbReference type="GO" id="GO:0003677">
    <property type="term" value="F:DNA binding"/>
    <property type="evidence" value="ECO:0007669"/>
    <property type="project" value="UniProtKB-KW"/>
</dbReference>
<dbReference type="GO" id="GO:0004527">
    <property type="term" value="F:exonuclease activity"/>
    <property type="evidence" value="ECO:0007669"/>
    <property type="project" value="UniProtKB-KW"/>
</dbReference>
<keyword evidence="4" id="KW-0347">Helicase</keyword>
<reference evidence="10 11" key="1">
    <citation type="submission" date="2019-03" db="EMBL/GenBank/DDBJ databases">
        <title>Genomic Encyclopedia of Type Strains, Phase IV (KMG-IV): sequencing the most valuable type-strain genomes for metagenomic binning, comparative biology and taxonomic classification.</title>
        <authorList>
            <person name="Goeker M."/>
        </authorList>
    </citation>
    <scope>NUCLEOTIDE SEQUENCE [LARGE SCALE GENOMIC DNA]</scope>
    <source>
        <strain evidence="10 11">LX-B</strain>
    </source>
</reference>
<dbReference type="Gene3D" id="3.90.320.10">
    <property type="match status" value="2"/>
</dbReference>
<keyword evidence="6" id="KW-0238">DNA-binding</keyword>
<feature type="domain" description="PD-(D/E)XK endonuclease-like" evidence="9">
    <location>
        <begin position="26"/>
        <end position="269"/>
    </location>
</feature>
<organism evidence="10 11">
    <name type="scientific">Hydrogenispora ethanolica</name>
    <dbReference type="NCBI Taxonomy" id="1082276"/>
    <lineage>
        <taxon>Bacteria</taxon>
        <taxon>Bacillati</taxon>
        <taxon>Bacillota</taxon>
        <taxon>Hydrogenispora</taxon>
    </lineage>
</organism>
<name>A0A4R1S4K0_HYDET</name>
<keyword evidence="3" id="KW-0378">Hydrolase</keyword>
<keyword evidence="2" id="KW-0227">DNA damage</keyword>
<feature type="region of interest" description="Disordered" evidence="8">
    <location>
        <begin position="1"/>
        <end position="23"/>
    </location>
</feature>
<gene>
    <name evidence="10" type="ORF">EDC14_1004134</name>
</gene>
<dbReference type="InterPro" id="IPR011604">
    <property type="entry name" value="PDDEXK-like_dom_sf"/>
</dbReference>
<evidence type="ECO:0000256" key="5">
    <source>
        <dbReference type="ARBA" id="ARBA00022840"/>
    </source>
</evidence>
<dbReference type="OrthoDB" id="9758506at2"/>